<dbReference type="InterPro" id="IPR036047">
    <property type="entry name" value="F-box-like_dom_sf"/>
</dbReference>
<organism evidence="3 4">
    <name type="scientific">Digitaria exilis</name>
    <dbReference type="NCBI Taxonomy" id="1010633"/>
    <lineage>
        <taxon>Eukaryota</taxon>
        <taxon>Viridiplantae</taxon>
        <taxon>Streptophyta</taxon>
        <taxon>Embryophyta</taxon>
        <taxon>Tracheophyta</taxon>
        <taxon>Spermatophyta</taxon>
        <taxon>Magnoliopsida</taxon>
        <taxon>Liliopsida</taxon>
        <taxon>Poales</taxon>
        <taxon>Poaceae</taxon>
        <taxon>PACMAD clade</taxon>
        <taxon>Panicoideae</taxon>
        <taxon>Panicodae</taxon>
        <taxon>Paniceae</taxon>
        <taxon>Anthephorinae</taxon>
        <taxon>Digitaria</taxon>
    </lineage>
</organism>
<dbReference type="Pfam" id="PF12937">
    <property type="entry name" value="F-box-like"/>
    <property type="match status" value="1"/>
</dbReference>
<keyword evidence="4" id="KW-1185">Reference proteome</keyword>
<dbReference type="SUPFAM" id="SSF81383">
    <property type="entry name" value="F-box domain"/>
    <property type="match status" value="1"/>
</dbReference>
<protein>
    <recommendedName>
        <fullName evidence="5">F-box domain-containing protein</fullName>
    </recommendedName>
</protein>
<sequence length="434" mass="48611">MDEARAASRTQEINESDDDGAGVLGCDWALLPADLLTHIFSGLEVVDLVSSGAVCRSWNTSYSEVRRLGLCSPDKTPCLLYLSPDQDGDPGKATLRRLSTCKFYRIPVPAPPSYSALGSSHGWLVIADERSELHLFNPVTGVQIDLPPLETIEHVTPVRDYTGSKTVGYVVYSITPSAPELKINLANIARMMQKFSLGEARYNLYQRVILSANPSLGNKCIVMIIHHPQTQLSYARVGDSRWTWLTASDDCFGYHDCFYDDMDGLFYALRRTGEIHTINLRGPAPLVNSIFPACDAYLNCTNYIVRAPWGDLLQIWRTFQIGDNQKLETGLVQVFKSDIAKQDLVGIKDLQGHVLFIGYGSSFFVSVKDLPMFPPNLVFLAHDNCKCDLVEKPVINDVLVYNIEDDTLIDFTTLGLWMNYPPIWIRPSFFSQHK</sequence>
<evidence type="ECO:0000313" key="4">
    <source>
        <dbReference type="Proteomes" id="UP000636709"/>
    </source>
</evidence>
<comment type="caution">
    <text evidence="3">The sequence shown here is derived from an EMBL/GenBank/DDBJ whole genome shotgun (WGS) entry which is preliminary data.</text>
</comment>
<dbReference type="InterPro" id="IPR005174">
    <property type="entry name" value="KIB1-4_b-propeller"/>
</dbReference>
<evidence type="ECO:0008006" key="5">
    <source>
        <dbReference type="Google" id="ProtNLM"/>
    </source>
</evidence>
<dbReference type="Gene3D" id="1.20.1280.50">
    <property type="match status" value="1"/>
</dbReference>
<proteinExistence type="predicted"/>
<reference evidence="3" key="1">
    <citation type="submission" date="2020-07" db="EMBL/GenBank/DDBJ databases">
        <title>Genome sequence and genetic diversity analysis of an under-domesticated orphan crop, white fonio (Digitaria exilis).</title>
        <authorList>
            <person name="Bennetzen J.L."/>
            <person name="Chen S."/>
            <person name="Ma X."/>
            <person name="Wang X."/>
            <person name="Yssel A.E.J."/>
            <person name="Chaluvadi S.R."/>
            <person name="Johnson M."/>
            <person name="Gangashetty P."/>
            <person name="Hamidou F."/>
            <person name="Sanogo M.D."/>
            <person name="Zwaenepoel A."/>
            <person name="Wallace J."/>
            <person name="Van De Peer Y."/>
            <person name="Van Deynze A."/>
        </authorList>
    </citation>
    <scope>NUCLEOTIDE SEQUENCE</scope>
    <source>
        <tissue evidence="3">Leaves</tissue>
    </source>
</reference>
<dbReference type="PANTHER" id="PTHR44586">
    <property type="entry name" value="F-BOX DOMAIN CONTAINING PROTEIN, EXPRESSED"/>
    <property type="match status" value="1"/>
</dbReference>
<dbReference type="EMBL" id="JACEFO010001939">
    <property type="protein sequence ID" value="KAF8692493.1"/>
    <property type="molecule type" value="Genomic_DNA"/>
</dbReference>
<dbReference type="Proteomes" id="UP000636709">
    <property type="component" value="Unassembled WGS sequence"/>
</dbReference>
<dbReference type="PANTHER" id="PTHR44586:SF17">
    <property type="entry name" value="DUF295 DOMAIN-CONTAINING PROTEIN"/>
    <property type="match status" value="1"/>
</dbReference>
<feature type="domain" description="F-box" evidence="2">
    <location>
        <begin position="28"/>
        <end position="60"/>
    </location>
</feature>
<evidence type="ECO:0000259" key="1">
    <source>
        <dbReference type="Pfam" id="PF03478"/>
    </source>
</evidence>
<feature type="domain" description="KIB1-4 beta-propeller" evidence="1">
    <location>
        <begin position="98"/>
        <end position="402"/>
    </location>
</feature>
<evidence type="ECO:0000259" key="2">
    <source>
        <dbReference type="Pfam" id="PF12937"/>
    </source>
</evidence>
<dbReference type="InterPro" id="IPR001810">
    <property type="entry name" value="F-box_dom"/>
</dbReference>
<dbReference type="Pfam" id="PF03478">
    <property type="entry name" value="Beta-prop_KIB1-4"/>
    <property type="match status" value="1"/>
</dbReference>
<name>A0A835B9B3_9POAL</name>
<dbReference type="AlphaFoldDB" id="A0A835B9B3"/>
<accession>A0A835B9B3</accession>
<gene>
    <name evidence="3" type="ORF">HU200_039591</name>
</gene>
<evidence type="ECO:0000313" key="3">
    <source>
        <dbReference type="EMBL" id="KAF8692493.1"/>
    </source>
</evidence>
<dbReference type="OrthoDB" id="725262at2759"/>